<gene>
    <name evidence="1" type="ORF">LTR24_002740</name>
</gene>
<name>A0ABR0KGT8_9EURO</name>
<accession>A0ABR0KGT8</accession>
<keyword evidence="2" id="KW-1185">Reference proteome</keyword>
<evidence type="ECO:0000313" key="1">
    <source>
        <dbReference type="EMBL" id="KAK5096041.1"/>
    </source>
</evidence>
<comment type="caution">
    <text evidence="1">The sequence shown here is derived from an EMBL/GenBank/DDBJ whole genome shotgun (WGS) entry which is preliminary data.</text>
</comment>
<dbReference type="EMBL" id="JAVRRG010000024">
    <property type="protein sequence ID" value="KAK5096041.1"/>
    <property type="molecule type" value="Genomic_DNA"/>
</dbReference>
<evidence type="ECO:0000313" key="2">
    <source>
        <dbReference type="Proteomes" id="UP001345013"/>
    </source>
</evidence>
<reference evidence="1 2" key="1">
    <citation type="submission" date="2023-08" db="EMBL/GenBank/DDBJ databases">
        <title>Black Yeasts Isolated from many extreme environments.</title>
        <authorList>
            <person name="Coleine C."/>
            <person name="Stajich J.E."/>
            <person name="Selbmann L."/>
        </authorList>
    </citation>
    <scope>NUCLEOTIDE SEQUENCE [LARGE SCALE GENOMIC DNA]</scope>
    <source>
        <strain evidence="1 2">CCFEE 5885</strain>
    </source>
</reference>
<organism evidence="1 2">
    <name type="scientific">Lithohypha guttulata</name>
    <dbReference type="NCBI Taxonomy" id="1690604"/>
    <lineage>
        <taxon>Eukaryota</taxon>
        <taxon>Fungi</taxon>
        <taxon>Dikarya</taxon>
        <taxon>Ascomycota</taxon>
        <taxon>Pezizomycotina</taxon>
        <taxon>Eurotiomycetes</taxon>
        <taxon>Chaetothyriomycetidae</taxon>
        <taxon>Chaetothyriales</taxon>
        <taxon>Trichomeriaceae</taxon>
        <taxon>Lithohypha</taxon>
    </lineage>
</organism>
<dbReference type="Proteomes" id="UP001345013">
    <property type="component" value="Unassembled WGS sequence"/>
</dbReference>
<proteinExistence type="predicted"/>
<protein>
    <submittedName>
        <fullName evidence="1">Uncharacterized protein</fullName>
    </submittedName>
</protein>
<sequence length="252" mass="28000">MASTNSTDNVAPAPGIIFVASKVLNKDVLSPYDFADWYEDTHIQEVQATGGISHTQRYESITFTSEHRNQKLSAGILESQNVNYDFLTIYDMSDLAFRETQTFKRLGGQSRPSDDILEGIFKAAEFCTRFCETLPSASPLSSGSGRDAAPFVVTMLGPTSTYGPSLSGLQGVRAKREFRVREASRLSGFERTNLKEGECLMVFELEGAECLEQIAKVIEESDVGGLEIGFWVLRRAYDGSERSPKEWKPPQR</sequence>